<dbReference type="InterPro" id="IPR004907">
    <property type="entry name" value="ATPase_V1-cplx_csu"/>
</dbReference>
<comment type="subunit">
    <text evidence="6">V-ATPase is a heteromultimeric enzyme composed of a peripheral catalytic V1 complex (components A to H) attached to an integral membrane V0 proton pore complex.</text>
</comment>
<sequence length="388" mass="44236">MPTYWMISIPSKGNYDFSLNELKGNVEPNETSILTVPSFKIGSLDELLKSSESLAKIDLACQTTVTKMSESMIKLSEIPKEEYEDYFFVEDSTPESFIKNFRWNTSKYQIETHMPETADKIQKELESIQSTLKNKLNQFNSLKSSLGSASRKNAGNLSIKSLNGIVQQEHLLQGSEFMKTVFVAVPITAEKSFLSCYESLCQMVVPRSATKIASDNEFVLYSVVMFTRVIGDFTTAAKEKKFVVREFEFSEDQKQSELDLERKKTLVQDELIQFLEWSQSTFSDIFSDWFHVKVLRLYVESLLRYGLPPDFVSVIVEAPNKSQRQLKTKLNKAYSHLDNSGSIFNGMGMSGGKNKKSDPAEGLDINEFSSILDEYSPFVFFELNWDLL</sequence>
<keyword evidence="2 6" id="KW-0813">Transport</keyword>
<dbReference type="Gene3D" id="3.30.70.100">
    <property type="match status" value="1"/>
</dbReference>
<dbReference type="CDD" id="cd14785">
    <property type="entry name" value="V-ATPase_C"/>
    <property type="match status" value="1"/>
</dbReference>
<comment type="function">
    <text evidence="5">Subunit of the V1 complex of vacuolar(H+)-ATPase (V-ATPase), a multisubunit enzyme composed of a peripheral complex (V1) that hydrolyzes ATP and a membrane integral complex (V0) that translocates protons. V-ATPase is responsible for acidifying and maintaining the pH of intracellular compartments. Subunit C is necessary for the assembly of the catalytic sector of the enzyme and is likely to have a specific function in its catalytic activity. Reversibly leaves the enzyme after glucose depletion, causing the catalytic subcomplex V1 to detach from the V0 section.</text>
</comment>
<evidence type="ECO:0000256" key="4">
    <source>
        <dbReference type="ARBA" id="ARBA00023065"/>
    </source>
</evidence>
<evidence type="ECO:0000313" key="8">
    <source>
        <dbReference type="Proteomes" id="UP000187429"/>
    </source>
</evidence>
<keyword evidence="3 6" id="KW-0375">Hydrogen ion transport</keyword>
<evidence type="ECO:0000313" key="7">
    <source>
        <dbReference type="EMBL" id="OMJ27380.1"/>
    </source>
</evidence>
<keyword evidence="8" id="KW-1185">Reference proteome</keyword>
<protein>
    <recommendedName>
        <fullName evidence="6">V-type proton ATPase subunit C</fullName>
    </recommendedName>
</protein>
<accession>A0A1R1YKI4</accession>
<name>A0A1R1YKI4_9FUNG</name>
<dbReference type="PANTHER" id="PTHR10137">
    <property type="entry name" value="V-TYPE PROTON ATPASE SUBUNIT C"/>
    <property type="match status" value="1"/>
</dbReference>
<dbReference type="GO" id="GO:0046961">
    <property type="term" value="F:proton-transporting ATPase activity, rotational mechanism"/>
    <property type="evidence" value="ECO:0007669"/>
    <property type="project" value="InterPro"/>
</dbReference>
<dbReference type="Gene3D" id="1.20.1460.10">
    <property type="entry name" value="subunit c (vma5p) of the yeast v-atpase, domain 2"/>
    <property type="match status" value="1"/>
</dbReference>
<dbReference type="Proteomes" id="UP000187429">
    <property type="component" value="Unassembled WGS sequence"/>
</dbReference>
<dbReference type="PANTHER" id="PTHR10137:SF0">
    <property type="entry name" value="V-TYPE PROTON ATPASE SUBUNIT C"/>
    <property type="match status" value="1"/>
</dbReference>
<evidence type="ECO:0000256" key="6">
    <source>
        <dbReference type="RuleBase" id="RU364010"/>
    </source>
</evidence>
<dbReference type="SUPFAM" id="SSF118203">
    <property type="entry name" value="Vacuolar ATP synthase subunit C"/>
    <property type="match status" value="1"/>
</dbReference>
<evidence type="ECO:0000256" key="2">
    <source>
        <dbReference type="ARBA" id="ARBA00022448"/>
    </source>
</evidence>
<gene>
    <name evidence="7" type="ORF">AYI69_g3186</name>
</gene>
<evidence type="ECO:0000256" key="5">
    <source>
        <dbReference type="ARBA" id="ARBA00053565"/>
    </source>
</evidence>
<dbReference type="AlphaFoldDB" id="A0A1R1YKI4"/>
<reference evidence="8" key="1">
    <citation type="submission" date="2017-01" db="EMBL/GenBank/DDBJ databases">
        <authorList>
            <person name="Wang Y."/>
            <person name="White M."/>
            <person name="Kvist S."/>
            <person name="Moncalvo J.-M."/>
        </authorList>
    </citation>
    <scope>NUCLEOTIDE SEQUENCE [LARGE SCALE GENOMIC DNA]</scope>
    <source>
        <strain evidence="8">ID-206-W2</strain>
    </source>
</reference>
<comment type="similarity">
    <text evidence="1 6">Belongs to the V-ATPase C subunit family.</text>
</comment>
<dbReference type="Gene3D" id="3.30.70.1180">
    <property type="entry name" value="Vacuolar atp synthase subunit c, domain 1"/>
    <property type="match status" value="1"/>
</dbReference>
<dbReference type="EMBL" id="LSSM01001047">
    <property type="protein sequence ID" value="OMJ27380.1"/>
    <property type="molecule type" value="Genomic_DNA"/>
</dbReference>
<dbReference type="GO" id="GO:0000221">
    <property type="term" value="C:vacuolar proton-transporting V-type ATPase, V1 domain"/>
    <property type="evidence" value="ECO:0007669"/>
    <property type="project" value="TreeGrafter"/>
</dbReference>
<comment type="caution">
    <text evidence="7">The sequence shown here is derived from an EMBL/GenBank/DDBJ whole genome shotgun (WGS) entry which is preliminary data.</text>
</comment>
<proteinExistence type="inferred from homology"/>
<dbReference type="OrthoDB" id="6605928at2759"/>
<comment type="function">
    <text evidence="6">Subunit of the V1 complex of vacuolar(H+)-ATPase (V-ATPase), a multisubunit enzyme composed of a peripheral complex (V1) that hydrolyzes ATP and a membrane integral complex (V0) that translocates protons. V-ATPase is responsible for acidifying and maintaining the pH of intracellular compartments and in some cell types, is targeted to the plasma membrane, where it is responsible for acidifying the extracellular environment. Subunit C is necessary for the assembly of the catalytic sector of the enzyme and is likely to have a specific function in its catalytic activity.</text>
</comment>
<evidence type="ECO:0000256" key="3">
    <source>
        <dbReference type="ARBA" id="ARBA00022781"/>
    </source>
</evidence>
<evidence type="ECO:0000256" key="1">
    <source>
        <dbReference type="ARBA" id="ARBA00006138"/>
    </source>
</evidence>
<dbReference type="InterPro" id="IPR036132">
    <property type="entry name" value="Vac_ATP_synth_c_sf"/>
</dbReference>
<keyword evidence="4 6" id="KW-0406">Ion transport</keyword>
<dbReference type="FunFam" id="3.30.70.100:FF:000002">
    <property type="entry name" value="V-type proton ATPase subunit C"/>
    <property type="match status" value="1"/>
</dbReference>
<organism evidence="7 8">
    <name type="scientific">Smittium culicis</name>
    <dbReference type="NCBI Taxonomy" id="133412"/>
    <lineage>
        <taxon>Eukaryota</taxon>
        <taxon>Fungi</taxon>
        <taxon>Fungi incertae sedis</taxon>
        <taxon>Zoopagomycota</taxon>
        <taxon>Kickxellomycotina</taxon>
        <taxon>Harpellomycetes</taxon>
        <taxon>Harpellales</taxon>
        <taxon>Legeriomycetaceae</taxon>
        <taxon>Smittium</taxon>
    </lineage>
</organism>
<dbReference type="Pfam" id="PF03223">
    <property type="entry name" value="V-ATPase_C"/>
    <property type="match status" value="1"/>
</dbReference>